<dbReference type="STRING" id="326424.FRAAL2636"/>
<organism evidence="2 3">
    <name type="scientific">Frankia alni (strain DSM 45986 / CECT 9034 / ACN14a)</name>
    <dbReference type="NCBI Taxonomy" id="326424"/>
    <lineage>
        <taxon>Bacteria</taxon>
        <taxon>Bacillati</taxon>
        <taxon>Actinomycetota</taxon>
        <taxon>Actinomycetes</taxon>
        <taxon>Frankiales</taxon>
        <taxon>Frankiaceae</taxon>
        <taxon>Frankia</taxon>
    </lineage>
</organism>
<dbReference type="SUPFAM" id="SSF53901">
    <property type="entry name" value="Thiolase-like"/>
    <property type="match status" value="2"/>
</dbReference>
<accession>Q0RMG9</accession>
<dbReference type="InterPro" id="IPR055140">
    <property type="entry name" value="Thiolase_C_2"/>
</dbReference>
<dbReference type="InterPro" id="IPR016039">
    <property type="entry name" value="Thiolase-like"/>
</dbReference>
<keyword evidence="3" id="KW-1185">Reference proteome</keyword>
<dbReference type="CDD" id="cd00829">
    <property type="entry name" value="SCP-x_thiolase"/>
    <property type="match status" value="1"/>
</dbReference>
<gene>
    <name evidence="2" type="ordered locus">FRAAL2636</name>
</gene>
<dbReference type="Pfam" id="PF22691">
    <property type="entry name" value="Thiolase_C_1"/>
    <property type="match status" value="1"/>
</dbReference>
<evidence type="ECO:0000313" key="3">
    <source>
        <dbReference type="Proteomes" id="UP000000657"/>
    </source>
</evidence>
<protein>
    <recommendedName>
        <fullName evidence="1">Thiolase C-terminal domain-containing protein</fullName>
    </recommendedName>
</protein>
<dbReference type="AlphaFoldDB" id="Q0RMG9"/>
<evidence type="ECO:0000259" key="1">
    <source>
        <dbReference type="Pfam" id="PF22691"/>
    </source>
</evidence>
<proteinExistence type="predicted"/>
<evidence type="ECO:0000313" key="2">
    <source>
        <dbReference type="EMBL" id="CAJ61282.1"/>
    </source>
</evidence>
<dbReference type="PANTHER" id="PTHR42870">
    <property type="entry name" value="ACETYL-COA C-ACETYLTRANSFERASE"/>
    <property type="match status" value="1"/>
</dbReference>
<reference evidence="2 3" key="1">
    <citation type="journal article" date="2007" name="Genome Res.">
        <title>Genome characteristics of facultatively symbiotic Frankia sp. strains reflect host range and host plant biogeography.</title>
        <authorList>
            <person name="Normand P."/>
            <person name="Lapierre P."/>
            <person name="Tisa L.S."/>
            <person name="Gogarten J.P."/>
            <person name="Alloisio N."/>
            <person name="Bagnarol E."/>
            <person name="Bassi C.A."/>
            <person name="Berry A.M."/>
            <person name="Bickhart D.M."/>
            <person name="Choisne N."/>
            <person name="Couloux A."/>
            <person name="Cournoyer B."/>
            <person name="Cruveiller S."/>
            <person name="Daubin V."/>
            <person name="Demange N."/>
            <person name="Francino M.P."/>
            <person name="Goltsman E."/>
            <person name="Huang Y."/>
            <person name="Kopp O.R."/>
            <person name="Labarre L."/>
            <person name="Lapidus A."/>
            <person name="Lavire C."/>
            <person name="Marechal J."/>
            <person name="Martinez M."/>
            <person name="Mastronunzio J.E."/>
            <person name="Mullin B.C."/>
            <person name="Niemann J."/>
            <person name="Pujic P."/>
            <person name="Rawnsley T."/>
            <person name="Rouy Z."/>
            <person name="Schenowitz C."/>
            <person name="Sellstedt A."/>
            <person name="Tavares F."/>
            <person name="Tomkins J.P."/>
            <person name="Vallenet D."/>
            <person name="Valverde C."/>
            <person name="Wall L.G."/>
            <person name="Wang Y."/>
            <person name="Medigue C."/>
            <person name="Benson D.R."/>
        </authorList>
    </citation>
    <scope>NUCLEOTIDE SEQUENCE [LARGE SCALE GENOMIC DNA]</scope>
    <source>
        <strain evidence="3">DSM 45986 / CECT 9034 / ACN14a</strain>
    </source>
</reference>
<dbReference type="Proteomes" id="UP000000657">
    <property type="component" value="Chromosome"/>
</dbReference>
<dbReference type="PANTHER" id="PTHR42870:SF1">
    <property type="entry name" value="NON-SPECIFIC LIPID-TRANSFER PROTEIN-LIKE 2"/>
    <property type="match status" value="1"/>
</dbReference>
<dbReference type="KEGG" id="fal:FRAAL2636"/>
<sequence length="378" mass="39165">MAVAGVHVTEQARRLDGRTSFDLALESVLGCLTDAGLDRADVDGVLLDWPGPGGIAGETSSWARLLGRRASLSSDTIMDNAGARGLLKATAMVAAGFCDVVVVGGGMAGVFGGGPVPGGSGATYSDLWGCYVVPHFALVAQRHMADHGTTAEQIARVAAVIRNNGHVNEEAVMHGRGPYTVDDVLASPMVASPLHRLEVCLTAEGGAAYVVTTLDRARDLRQKAVVVRGGGMEYHQGAYANPALLREVGDLGALAMRRALGLADLDRGDIDVLSVYDPSSFEVIRQLEALGFCEAGDGGGLVDAGVIELDGALPVNPDGGCLAHSWNGTQQMSIRVIEAVRQLRGTAVNQVVSARHALVANAGSGAQHYELAILGADR</sequence>
<dbReference type="InterPro" id="IPR002155">
    <property type="entry name" value="Thiolase"/>
</dbReference>
<feature type="domain" description="Thiolase C-terminal" evidence="1">
    <location>
        <begin position="255"/>
        <end position="375"/>
    </location>
</feature>
<name>Q0RMG9_FRAAA</name>
<dbReference type="PIRSF" id="PIRSF000429">
    <property type="entry name" value="Ac-CoA_Ac_transf"/>
    <property type="match status" value="1"/>
</dbReference>
<dbReference type="GO" id="GO:0016747">
    <property type="term" value="F:acyltransferase activity, transferring groups other than amino-acyl groups"/>
    <property type="evidence" value="ECO:0007669"/>
    <property type="project" value="InterPro"/>
</dbReference>
<dbReference type="EMBL" id="CT573213">
    <property type="protein sequence ID" value="CAJ61282.1"/>
    <property type="molecule type" value="Genomic_DNA"/>
</dbReference>
<dbReference type="eggNOG" id="COG0183">
    <property type="taxonomic scope" value="Bacteria"/>
</dbReference>
<dbReference type="Gene3D" id="3.40.47.10">
    <property type="match status" value="1"/>
</dbReference>
<dbReference type="HOGENOM" id="CLU_035425_2_1_11"/>